<dbReference type="GO" id="GO:0042800">
    <property type="term" value="F:histone H3K4 methyltransferase activity"/>
    <property type="evidence" value="ECO:0007669"/>
    <property type="project" value="TreeGrafter"/>
</dbReference>
<dbReference type="PANTHER" id="PTHR46060">
    <property type="entry name" value="MARINER MOS1 TRANSPOSASE-LIKE PROTEIN"/>
    <property type="match status" value="1"/>
</dbReference>
<evidence type="ECO:0000313" key="2">
    <source>
        <dbReference type="EMBL" id="KAK5648630.1"/>
    </source>
</evidence>
<dbReference type="PANTHER" id="PTHR46060:SF2">
    <property type="entry name" value="HISTONE-LYSINE N-METHYLTRANSFERASE SETMAR"/>
    <property type="match status" value="1"/>
</dbReference>
<dbReference type="GO" id="GO:0003697">
    <property type="term" value="F:single-stranded DNA binding"/>
    <property type="evidence" value="ECO:0007669"/>
    <property type="project" value="TreeGrafter"/>
</dbReference>
<dbReference type="GO" id="GO:0015074">
    <property type="term" value="P:DNA integration"/>
    <property type="evidence" value="ECO:0007669"/>
    <property type="project" value="TreeGrafter"/>
</dbReference>
<dbReference type="GO" id="GO:0031297">
    <property type="term" value="P:replication fork processing"/>
    <property type="evidence" value="ECO:0007669"/>
    <property type="project" value="TreeGrafter"/>
</dbReference>
<dbReference type="AlphaFoldDB" id="A0AAN7VIE0"/>
<dbReference type="GO" id="GO:0005634">
    <property type="term" value="C:nucleus"/>
    <property type="evidence" value="ECO:0007669"/>
    <property type="project" value="TreeGrafter"/>
</dbReference>
<dbReference type="GO" id="GO:0044547">
    <property type="term" value="F:DNA topoisomerase binding"/>
    <property type="evidence" value="ECO:0007669"/>
    <property type="project" value="TreeGrafter"/>
</dbReference>
<gene>
    <name evidence="2" type="ORF">RI129_003522</name>
</gene>
<accession>A0AAN7VIE0</accession>
<dbReference type="GO" id="GO:0044774">
    <property type="term" value="P:mitotic DNA integrity checkpoint signaling"/>
    <property type="evidence" value="ECO:0007669"/>
    <property type="project" value="TreeGrafter"/>
</dbReference>
<dbReference type="GO" id="GO:0000014">
    <property type="term" value="F:single-stranded DNA endodeoxyribonuclease activity"/>
    <property type="evidence" value="ECO:0007669"/>
    <property type="project" value="TreeGrafter"/>
</dbReference>
<dbReference type="Proteomes" id="UP001329430">
    <property type="component" value="Chromosome 2"/>
</dbReference>
<dbReference type="InterPro" id="IPR052709">
    <property type="entry name" value="Transposase-MT_Hybrid"/>
</dbReference>
<dbReference type="Gene3D" id="3.30.420.10">
    <property type="entry name" value="Ribonuclease H-like superfamily/Ribonuclease H"/>
    <property type="match status" value="1"/>
</dbReference>
<sequence length="141" mass="16946">MYRKDEKPKGPHLNEYQKLSRFEACSLLLRNHNDAFLNRIRTCDEKWILYDNRRRSGQWLDADEPSRYFPKTKTHQKRLLLLYGGQVSKPSETRQREESKKVEDLVKIIREIYEESTSKIGEKSKKKWSSPFGGRRKYTHL</sequence>
<reference evidence="2 3" key="1">
    <citation type="journal article" date="2024" name="Insects">
        <title>An Improved Chromosome-Level Genome Assembly of the Firefly Pyrocoelia pectoralis.</title>
        <authorList>
            <person name="Fu X."/>
            <person name="Meyer-Rochow V.B."/>
            <person name="Ballantyne L."/>
            <person name="Zhu X."/>
        </authorList>
    </citation>
    <scope>NUCLEOTIDE SEQUENCE [LARGE SCALE GENOMIC DNA]</scope>
    <source>
        <strain evidence="2">XCY_ONT2</strain>
    </source>
</reference>
<organism evidence="2 3">
    <name type="scientific">Pyrocoelia pectoralis</name>
    <dbReference type="NCBI Taxonomy" id="417401"/>
    <lineage>
        <taxon>Eukaryota</taxon>
        <taxon>Metazoa</taxon>
        <taxon>Ecdysozoa</taxon>
        <taxon>Arthropoda</taxon>
        <taxon>Hexapoda</taxon>
        <taxon>Insecta</taxon>
        <taxon>Pterygota</taxon>
        <taxon>Neoptera</taxon>
        <taxon>Endopterygota</taxon>
        <taxon>Coleoptera</taxon>
        <taxon>Polyphaga</taxon>
        <taxon>Elateriformia</taxon>
        <taxon>Elateroidea</taxon>
        <taxon>Lampyridae</taxon>
        <taxon>Lampyrinae</taxon>
        <taxon>Pyrocoelia</taxon>
    </lineage>
</organism>
<dbReference type="InterPro" id="IPR036397">
    <property type="entry name" value="RNaseH_sf"/>
</dbReference>
<name>A0AAN7VIE0_9COLE</name>
<dbReference type="GO" id="GO:0000793">
    <property type="term" value="C:condensed chromosome"/>
    <property type="evidence" value="ECO:0007669"/>
    <property type="project" value="TreeGrafter"/>
</dbReference>
<dbReference type="EMBL" id="JAVRBK010000002">
    <property type="protein sequence ID" value="KAK5648630.1"/>
    <property type="molecule type" value="Genomic_DNA"/>
</dbReference>
<dbReference type="GO" id="GO:0035861">
    <property type="term" value="C:site of double-strand break"/>
    <property type="evidence" value="ECO:0007669"/>
    <property type="project" value="TreeGrafter"/>
</dbReference>
<dbReference type="GO" id="GO:0046975">
    <property type="term" value="F:histone H3K36 methyltransferase activity"/>
    <property type="evidence" value="ECO:0007669"/>
    <property type="project" value="TreeGrafter"/>
</dbReference>
<dbReference type="GO" id="GO:0003690">
    <property type="term" value="F:double-stranded DNA binding"/>
    <property type="evidence" value="ECO:0007669"/>
    <property type="project" value="TreeGrafter"/>
</dbReference>
<proteinExistence type="predicted"/>
<feature type="region of interest" description="Disordered" evidence="1">
    <location>
        <begin position="118"/>
        <end position="141"/>
    </location>
</feature>
<comment type="caution">
    <text evidence="2">The sequence shown here is derived from an EMBL/GenBank/DDBJ whole genome shotgun (WGS) entry which is preliminary data.</text>
</comment>
<feature type="compositionally biased region" description="Basic residues" evidence="1">
    <location>
        <begin position="124"/>
        <end position="141"/>
    </location>
</feature>
<evidence type="ECO:0000313" key="3">
    <source>
        <dbReference type="Proteomes" id="UP001329430"/>
    </source>
</evidence>
<evidence type="ECO:0000256" key="1">
    <source>
        <dbReference type="SAM" id="MobiDB-lite"/>
    </source>
</evidence>
<keyword evidence="3" id="KW-1185">Reference proteome</keyword>
<dbReference type="GO" id="GO:0000729">
    <property type="term" value="P:DNA double-strand break processing"/>
    <property type="evidence" value="ECO:0007669"/>
    <property type="project" value="TreeGrafter"/>
</dbReference>
<dbReference type="GO" id="GO:0006303">
    <property type="term" value="P:double-strand break repair via nonhomologous end joining"/>
    <property type="evidence" value="ECO:0007669"/>
    <property type="project" value="TreeGrafter"/>
</dbReference>
<protein>
    <submittedName>
        <fullName evidence="2">Uncharacterized protein</fullName>
    </submittedName>
</protein>